<feature type="domain" description="Transglycosylase SLT" evidence="2">
    <location>
        <begin position="215"/>
        <end position="308"/>
    </location>
</feature>
<dbReference type="GO" id="GO:0008933">
    <property type="term" value="F:peptidoglycan lytic transglycosylase activity"/>
    <property type="evidence" value="ECO:0007669"/>
    <property type="project" value="InterPro"/>
</dbReference>
<dbReference type="Proteomes" id="UP000053557">
    <property type="component" value="Unassembled WGS sequence"/>
</dbReference>
<dbReference type="InterPro" id="IPR023346">
    <property type="entry name" value="Lysozyme-like_dom_sf"/>
</dbReference>
<dbReference type="PROSITE" id="PS00922">
    <property type="entry name" value="TRANSGLYCOSYLASE"/>
    <property type="match status" value="1"/>
</dbReference>
<evidence type="ECO:0000259" key="2">
    <source>
        <dbReference type="Pfam" id="PF01464"/>
    </source>
</evidence>
<dbReference type="SUPFAM" id="SSF53955">
    <property type="entry name" value="Lysozyme-like"/>
    <property type="match status" value="1"/>
</dbReference>
<evidence type="ECO:0000256" key="1">
    <source>
        <dbReference type="ARBA" id="ARBA00007734"/>
    </source>
</evidence>
<dbReference type="CDD" id="cd00254">
    <property type="entry name" value="LT-like"/>
    <property type="match status" value="1"/>
</dbReference>
<dbReference type="InterPro" id="IPR008258">
    <property type="entry name" value="Transglycosylase_SLT_dom_1"/>
</dbReference>
<dbReference type="AlphaFoldDB" id="A0A117SYB1"/>
<dbReference type="Gene3D" id="1.10.530.10">
    <property type="match status" value="1"/>
</dbReference>
<evidence type="ECO:0000313" key="3">
    <source>
        <dbReference type="EMBL" id="KUO96663.1"/>
    </source>
</evidence>
<evidence type="ECO:0000313" key="4">
    <source>
        <dbReference type="Proteomes" id="UP000053557"/>
    </source>
</evidence>
<dbReference type="Pfam" id="PF01464">
    <property type="entry name" value="SLT"/>
    <property type="match status" value="1"/>
</dbReference>
<comment type="caution">
    <text evidence="3">The sequence shown here is derived from an EMBL/GenBank/DDBJ whole genome shotgun (WGS) entry which is preliminary data.</text>
</comment>
<keyword evidence="4" id="KW-1185">Reference proteome</keyword>
<dbReference type="PANTHER" id="PTHR37423">
    <property type="entry name" value="SOLUBLE LYTIC MUREIN TRANSGLYCOSYLASE-RELATED"/>
    <property type="match status" value="1"/>
</dbReference>
<reference evidence="3 4" key="1">
    <citation type="submission" date="2015-12" db="EMBL/GenBank/DDBJ databases">
        <title>Draft genome sequence of Acidibacillus ferrooxidans ITV001, isolated from a chalcopyrite acid mine drainage site in Brazil.</title>
        <authorList>
            <person name="Dall'Agnol H."/>
            <person name="Nancucheo I."/>
            <person name="Johnson B."/>
            <person name="Oliveira R."/>
            <person name="Leite L."/>
            <person name="Pylro V."/>
            <person name="Nunes G.L."/>
            <person name="Tzotzos G."/>
            <person name="Fernandes G.R."/>
            <person name="Dutra J."/>
            <person name="Orellana S.C."/>
            <person name="Oliveira G."/>
        </authorList>
    </citation>
    <scope>NUCLEOTIDE SEQUENCE [LARGE SCALE GENOMIC DNA]</scope>
    <source>
        <strain evidence="4">ITV01</strain>
    </source>
</reference>
<protein>
    <recommendedName>
        <fullName evidence="2">Transglycosylase SLT domain-containing protein</fullName>
    </recommendedName>
</protein>
<dbReference type="GO" id="GO:0016020">
    <property type="term" value="C:membrane"/>
    <property type="evidence" value="ECO:0007669"/>
    <property type="project" value="InterPro"/>
</dbReference>
<name>A0A117SYB1_9BACL</name>
<comment type="similarity">
    <text evidence="1">Belongs to the transglycosylase Slt family.</text>
</comment>
<organism evidence="3 4">
    <name type="scientific">Ferroacidibacillus organovorans</name>
    <dbReference type="NCBI Taxonomy" id="1765683"/>
    <lineage>
        <taxon>Bacteria</taxon>
        <taxon>Bacillati</taxon>
        <taxon>Bacillota</taxon>
        <taxon>Bacilli</taxon>
        <taxon>Bacillales</taxon>
        <taxon>Alicyclobacillaceae</taxon>
        <taxon>Ferroacidibacillus</taxon>
    </lineage>
</organism>
<gene>
    <name evidence="3" type="ORF">ATW55_07490</name>
</gene>
<dbReference type="InterPro" id="IPR000189">
    <property type="entry name" value="Transglyc_AS"/>
</dbReference>
<dbReference type="GO" id="GO:0000270">
    <property type="term" value="P:peptidoglycan metabolic process"/>
    <property type="evidence" value="ECO:0007669"/>
    <property type="project" value="InterPro"/>
</dbReference>
<proteinExistence type="inferred from homology"/>
<dbReference type="EMBL" id="LPVJ01000009">
    <property type="protein sequence ID" value="KUO96663.1"/>
    <property type="molecule type" value="Genomic_DNA"/>
</dbReference>
<dbReference type="PANTHER" id="PTHR37423:SF2">
    <property type="entry name" value="MEMBRANE-BOUND LYTIC MUREIN TRANSGLYCOSYLASE C"/>
    <property type="match status" value="1"/>
</dbReference>
<sequence length="334" mass="32799">MNTMNLDPLRASSTTNLPPGEVTAKMRGGAAASQALPSSGLTAFQSALLQTIAQTELSGLSALSLSGSLSGTSMTSGSSLTSLLGGTSGSSLTSLLGGTSGSSLTSLLGGMSGSSLTSLLGGMSGTASGGLLGGTSSQLLSLMLATAAQSGSTANLSNLAAALGGVTGFSSGSSLSPATLQTLGAPMQTFSNPSSAETPSSSSGSATTAHYEAMIAALAPQYGLSPSLVSAVVKQESNFSANATSQAGAMGLMQLMPQTAQSLGVTNAYDPVQNLQAGMSYLSQLIHRYHGDVPLALAAYNAGPSTVDAFGGIPPYPETQNYVSSIMQSVSATP</sequence>
<accession>A0A117SYB1</accession>